<dbReference type="PATRIC" id="fig|319653.3.peg.1970"/>
<dbReference type="Proteomes" id="UP000051749">
    <property type="component" value="Unassembled WGS sequence"/>
</dbReference>
<organism evidence="2 4">
    <name type="scientific">Pediococcus ethanolidurans</name>
    <dbReference type="NCBI Taxonomy" id="319653"/>
    <lineage>
        <taxon>Bacteria</taxon>
        <taxon>Bacillati</taxon>
        <taxon>Bacillota</taxon>
        <taxon>Bacilli</taxon>
        <taxon>Lactobacillales</taxon>
        <taxon>Lactobacillaceae</taxon>
        <taxon>Pediococcus</taxon>
    </lineage>
</organism>
<dbReference type="SUPFAM" id="SSF140931">
    <property type="entry name" value="Fic-like"/>
    <property type="match status" value="1"/>
</dbReference>
<evidence type="ECO:0000313" key="3">
    <source>
        <dbReference type="EMBL" id="SER40944.1"/>
    </source>
</evidence>
<dbReference type="PROSITE" id="PS51459">
    <property type="entry name" value="FIDO"/>
    <property type="match status" value="1"/>
</dbReference>
<evidence type="ECO:0000259" key="1">
    <source>
        <dbReference type="PROSITE" id="PS51459"/>
    </source>
</evidence>
<evidence type="ECO:0000313" key="2">
    <source>
        <dbReference type="EMBL" id="KRN82757.1"/>
    </source>
</evidence>
<dbReference type="Proteomes" id="UP000182818">
    <property type="component" value="Unassembled WGS sequence"/>
</dbReference>
<dbReference type="AlphaFoldDB" id="A0A0R2K632"/>
<reference evidence="3 5" key="2">
    <citation type="submission" date="2016-10" db="EMBL/GenBank/DDBJ databases">
        <authorList>
            <person name="Varghese N."/>
            <person name="Submissions S."/>
        </authorList>
    </citation>
    <scope>NUCLEOTIDE SEQUENCE [LARGE SCALE GENOMIC DNA]</scope>
    <source>
        <strain evidence="3 5">CGMCC 1.3889</strain>
    </source>
</reference>
<dbReference type="STRING" id="319653.SAMN04487973_10641"/>
<dbReference type="EMBL" id="JQBY01000007">
    <property type="protein sequence ID" value="KRN82757.1"/>
    <property type="molecule type" value="Genomic_DNA"/>
</dbReference>
<gene>
    <name evidence="2" type="ORF">IV87_GL001932</name>
    <name evidence="3" type="ORF">SAMN04487973_10641</name>
</gene>
<dbReference type="Pfam" id="PF02661">
    <property type="entry name" value="Fic"/>
    <property type="match status" value="1"/>
</dbReference>
<accession>A0A0R2K632</accession>
<name>A0A0R2K632_9LACO</name>
<evidence type="ECO:0000313" key="4">
    <source>
        <dbReference type="Proteomes" id="UP000051749"/>
    </source>
</evidence>
<evidence type="ECO:0000313" key="5">
    <source>
        <dbReference type="Proteomes" id="UP000182818"/>
    </source>
</evidence>
<dbReference type="RefSeq" id="WP_057805726.1">
    <property type="nucleotide sequence ID" value="NZ_BJYP01000012.1"/>
</dbReference>
<keyword evidence="5" id="KW-1185">Reference proteome</keyword>
<protein>
    <submittedName>
        <fullName evidence="3">Fic/DOC family protein</fullName>
    </submittedName>
</protein>
<dbReference type="InterPro" id="IPR036597">
    <property type="entry name" value="Fido-like_dom_sf"/>
</dbReference>
<sequence>MQYKDKYNLTRDQNVRFAKMNFTRLVHTNARFEGINTTLPQTQTIMDGMGVDGVSVEDINTIINLKRGWELITTPNEETLTLDYVKKVNAIVAAQDALVPGELQKGSSKVQIGTSEDFVPEPVDTEKEQKFLKNLLSSPLKSTTDKAMTLMYHYMRGQIFGDGNIRTATLVANKLMIDNGAGLINVPLNHWHKWNELIGDFYRTNDMNVIEKWTYDNGIQGVQLFRVN</sequence>
<proteinExistence type="predicted"/>
<reference evidence="2 4" key="1">
    <citation type="journal article" date="2015" name="Genome Announc.">
        <title>Expanding the biotechnology potential of lactobacilli through comparative genomics of 213 strains and associated genera.</title>
        <authorList>
            <person name="Sun Z."/>
            <person name="Harris H.M."/>
            <person name="McCann A."/>
            <person name="Guo C."/>
            <person name="Argimon S."/>
            <person name="Zhang W."/>
            <person name="Yang X."/>
            <person name="Jeffery I.B."/>
            <person name="Cooney J.C."/>
            <person name="Kagawa T.F."/>
            <person name="Liu W."/>
            <person name="Song Y."/>
            <person name="Salvetti E."/>
            <person name="Wrobel A."/>
            <person name="Rasinkangas P."/>
            <person name="Parkhill J."/>
            <person name="Rea M.C."/>
            <person name="O'Sullivan O."/>
            <person name="Ritari J."/>
            <person name="Douillard F.P."/>
            <person name="Paul Ross R."/>
            <person name="Yang R."/>
            <person name="Briner A.E."/>
            <person name="Felis G.E."/>
            <person name="de Vos W.M."/>
            <person name="Barrangou R."/>
            <person name="Klaenhammer T.R."/>
            <person name="Caufield P.W."/>
            <person name="Cui Y."/>
            <person name="Zhang H."/>
            <person name="O'Toole P.W."/>
        </authorList>
    </citation>
    <scope>NUCLEOTIDE SEQUENCE [LARGE SCALE GENOMIC DNA]</scope>
    <source>
        <strain evidence="2 4">DSM 22301</strain>
    </source>
</reference>
<dbReference type="EMBL" id="FOGK01000006">
    <property type="protein sequence ID" value="SER40944.1"/>
    <property type="molecule type" value="Genomic_DNA"/>
</dbReference>
<dbReference type="InterPro" id="IPR003812">
    <property type="entry name" value="Fido"/>
</dbReference>
<dbReference type="Gene3D" id="1.10.3290.10">
    <property type="entry name" value="Fido-like domain"/>
    <property type="match status" value="1"/>
</dbReference>
<dbReference type="OrthoDB" id="9807853at2"/>
<dbReference type="GeneID" id="76043292"/>
<feature type="domain" description="Fido" evidence="1">
    <location>
        <begin position="80"/>
        <end position="216"/>
    </location>
</feature>
<comment type="caution">
    <text evidence="2">The sequence shown here is derived from an EMBL/GenBank/DDBJ whole genome shotgun (WGS) entry which is preliminary data.</text>
</comment>